<dbReference type="AlphaFoldDB" id="A0A8X8BJ36"/>
<dbReference type="EMBL" id="JAATIS010009265">
    <property type="protein sequence ID" value="KAG2456046.1"/>
    <property type="molecule type" value="Genomic_DNA"/>
</dbReference>
<proteinExistence type="predicted"/>
<reference evidence="2 3" key="1">
    <citation type="journal article" date="2021" name="Cell">
        <title>Tracing the genetic footprints of vertebrate landing in non-teleost ray-finned fishes.</title>
        <authorList>
            <person name="Bi X."/>
            <person name="Wang K."/>
            <person name="Yang L."/>
            <person name="Pan H."/>
            <person name="Jiang H."/>
            <person name="Wei Q."/>
            <person name="Fang M."/>
            <person name="Yu H."/>
            <person name="Zhu C."/>
            <person name="Cai Y."/>
            <person name="He Y."/>
            <person name="Gan X."/>
            <person name="Zeng H."/>
            <person name="Yu D."/>
            <person name="Zhu Y."/>
            <person name="Jiang H."/>
            <person name="Qiu Q."/>
            <person name="Yang H."/>
            <person name="Zhang Y.E."/>
            <person name="Wang W."/>
            <person name="Zhu M."/>
            <person name="He S."/>
            <person name="Zhang G."/>
        </authorList>
    </citation>
    <scope>NUCLEOTIDE SEQUENCE [LARGE SCALE GENOMIC DNA]</scope>
    <source>
        <strain evidence="2">Bchr_013</strain>
    </source>
</reference>
<evidence type="ECO:0000259" key="1">
    <source>
        <dbReference type="PROSITE" id="PS50041"/>
    </source>
</evidence>
<keyword evidence="3" id="KW-1185">Reference proteome</keyword>
<comment type="caution">
    <text evidence="2">The sequence shown here is derived from an EMBL/GenBank/DDBJ whole genome shotgun (WGS) entry which is preliminary data.</text>
</comment>
<dbReference type="SMART" id="SM00034">
    <property type="entry name" value="CLECT"/>
    <property type="match status" value="2"/>
</dbReference>
<accession>A0A8X8BJ36</accession>
<dbReference type="InterPro" id="IPR050111">
    <property type="entry name" value="C-type_lectin/snaclec_domain"/>
</dbReference>
<dbReference type="Pfam" id="PF00059">
    <property type="entry name" value="Lectin_C"/>
    <property type="match status" value="2"/>
</dbReference>
<sequence length="405" mass="44150">MVPCIQDGEFRGEAADVISRMTNKGLNLTQQAFKMWKRRAQISEGHLLIMDVSHPAHDLYCVSLGGNLASVHSSGDNHFITSLIRRSDSHNPISWLGGSNSVRTSSWLWTDGSEWDFKNWNPGEPNNGRGIEHCLHTNYDGEPDPDKLIQNGWVSYFSDCYQYFPMQKTWTDAELYCVSLGGNLASLHSSGDNQFITSLIRSSDSSGPTSWLGGSNSVQKSEHNGCNTRLTAGYFHHQHSYSLGGNLASVHSSSDNQFITSLIRSRDSSGPTTWLGGSNSVQLYCVSLGGNLASVHSSSDNQFITSLIRSRDSHNPTSWLGGSNSELVSCSPIHSSLWSWGSVSSKMAEECNPAAVRVPLLTAVLVFCRPHRGSGQMGPIGILQTGIRVNPTMSVALSTAYTPTF</sequence>
<dbReference type="InterPro" id="IPR016187">
    <property type="entry name" value="CTDL_fold"/>
</dbReference>
<evidence type="ECO:0000313" key="3">
    <source>
        <dbReference type="Proteomes" id="UP000886611"/>
    </source>
</evidence>
<name>A0A8X8BJ36_POLSE</name>
<dbReference type="Proteomes" id="UP000886611">
    <property type="component" value="Unassembled WGS sequence"/>
</dbReference>
<feature type="domain" description="C-type lectin" evidence="1">
    <location>
        <begin position="58"/>
        <end position="153"/>
    </location>
</feature>
<evidence type="ECO:0000313" key="2">
    <source>
        <dbReference type="EMBL" id="KAG2456046.1"/>
    </source>
</evidence>
<dbReference type="InterPro" id="IPR016186">
    <property type="entry name" value="C-type_lectin-like/link_sf"/>
</dbReference>
<dbReference type="InterPro" id="IPR001304">
    <property type="entry name" value="C-type_lectin-like"/>
</dbReference>
<dbReference type="SUPFAM" id="SSF56436">
    <property type="entry name" value="C-type lectin-like"/>
    <property type="match status" value="4"/>
</dbReference>
<dbReference type="PROSITE" id="PS50041">
    <property type="entry name" value="C_TYPE_LECTIN_2"/>
    <property type="match status" value="2"/>
</dbReference>
<organism evidence="2 3">
    <name type="scientific">Polypterus senegalus</name>
    <name type="common">Senegal bichir</name>
    <dbReference type="NCBI Taxonomy" id="55291"/>
    <lineage>
        <taxon>Eukaryota</taxon>
        <taxon>Metazoa</taxon>
        <taxon>Chordata</taxon>
        <taxon>Craniata</taxon>
        <taxon>Vertebrata</taxon>
        <taxon>Euteleostomi</taxon>
        <taxon>Actinopterygii</taxon>
        <taxon>Polypteriformes</taxon>
        <taxon>Polypteridae</taxon>
        <taxon>Polypterus</taxon>
    </lineage>
</organism>
<feature type="domain" description="C-type lectin" evidence="1">
    <location>
        <begin position="156"/>
        <end position="213"/>
    </location>
</feature>
<dbReference type="Gene3D" id="3.10.100.10">
    <property type="entry name" value="Mannose-Binding Protein A, subunit A"/>
    <property type="match status" value="4"/>
</dbReference>
<gene>
    <name evidence="2" type="primary">Ladd</name>
    <name evidence="2" type="ORF">GTO96_0006806</name>
</gene>
<dbReference type="CDD" id="cd00037">
    <property type="entry name" value="CLECT"/>
    <property type="match status" value="3"/>
</dbReference>
<dbReference type="PANTHER" id="PTHR22803">
    <property type="entry name" value="MANNOSE, PHOSPHOLIPASE, LECTIN RECEPTOR RELATED"/>
    <property type="match status" value="1"/>
</dbReference>
<feature type="non-terminal residue" evidence="2">
    <location>
        <position position="1"/>
    </location>
</feature>
<protein>
    <submittedName>
        <fullName evidence="2">LADD protein</fullName>
    </submittedName>
</protein>
<feature type="non-terminal residue" evidence="2">
    <location>
        <position position="405"/>
    </location>
</feature>